<dbReference type="OMA" id="HYETPNW"/>
<dbReference type="STRING" id="47427.A0A2H3E522"/>
<feature type="transmembrane region" description="Helical" evidence="5">
    <location>
        <begin position="232"/>
        <end position="251"/>
    </location>
</feature>
<dbReference type="GO" id="GO:0016020">
    <property type="term" value="C:membrane"/>
    <property type="evidence" value="ECO:0007669"/>
    <property type="project" value="UniProtKB-SubCell"/>
</dbReference>
<dbReference type="EMBL" id="KZ293650">
    <property type="protein sequence ID" value="PBK96437.1"/>
    <property type="molecule type" value="Genomic_DNA"/>
</dbReference>
<gene>
    <name evidence="6" type="ORF">ARMGADRAFT_1162901</name>
</gene>
<feature type="transmembrane region" description="Helical" evidence="5">
    <location>
        <begin position="198"/>
        <end position="216"/>
    </location>
</feature>
<feature type="transmembrane region" description="Helical" evidence="5">
    <location>
        <begin position="44"/>
        <end position="61"/>
    </location>
</feature>
<comment type="subcellular location">
    <subcellularLocation>
        <location evidence="1">Membrane</location>
        <topology evidence="1">Multi-pass membrane protein</topology>
    </subcellularLocation>
</comment>
<dbReference type="Pfam" id="PF04479">
    <property type="entry name" value="RTA1"/>
    <property type="match status" value="1"/>
</dbReference>
<reference evidence="7" key="1">
    <citation type="journal article" date="2017" name="Nat. Ecol. Evol.">
        <title>Genome expansion and lineage-specific genetic innovations in the forest pathogenic fungi Armillaria.</title>
        <authorList>
            <person name="Sipos G."/>
            <person name="Prasanna A.N."/>
            <person name="Walter M.C."/>
            <person name="O'Connor E."/>
            <person name="Balint B."/>
            <person name="Krizsan K."/>
            <person name="Kiss B."/>
            <person name="Hess J."/>
            <person name="Varga T."/>
            <person name="Slot J."/>
            <person name="Riley R."/>
            <person name="Boka B."/>
            <person name="Rigling D."/>
            <person name="Barry K."/>
            <person name="Lee J."/>
            <person name="Mihaltcheva S."/>
            <person name="LaButti K."/>
            <person name="Lipzen A."/>
            <person name="Waldron R."/>
            <person name="Moloney N.M."/>
            <person name="Sperisen C."/>
            <person name="Kredics L."/>
            <person name="Vagvoelgyi C."/>
            <person name="Patrignani A."/>
            <person name="Fitzpatrick D."/>
            <person name="Nagy I."/>
            <person name="Doyle S."/>
            <person name="Anderson J.B."/>
            <person name="Grigoriev I.V."/>
            <person name="Gueldener U."/>
            <person name="Muensterkoetter M."/>
            <person name="Nagy L.G."/>
        </authorList>
    </citation>
    <scope>NUCLEOTIDE SEQUENCE [LARGE SCALE GENOMIC DNA]</scope>
    <source>
        <strain evidence="7">Ar21-2</strain>
    </source>
</reference>
<keyword evidence="2 5" id="KW-0812">Transmembrane</keyword>
<name>A0A2H3E522_ARMGA</name>
<organism evidence="6 7">
    <name type="scientific">Armillaria gallica</name>
    <name type="common">Bulbous honey fungus</name>
    <name type="synonym">Armillaria bulbosa</name>
    <dbReference type="NCBI Taxonomy" id="47427"/>
    <lineage>
        <taxon>Eukaryota</taxon>
        <taxon>Fungi</taxon>
        <taxon>Dikarya</taxon>
        <taxon>Basidiomycota</taxon>
        <taxon>Agaricomycotina</taxon>
        <taxon>Agaricomycetes</taxon>
        <taxon>Agaricomycetidae</taxon>
        <taxon>Agaricales</taxon>
        <taxon>Marasmiineae</taxon>
        <taxon>Physalacriaceae</taxon>
        <taxon>Armillaria</taxon>
    </lineage>
</organism>
<dbReference type="InterPro" id="IPR007568">
    <property type="entry name" value="RTA1"/>
</dbReference>
<keyword evidence="4 5" id="KW-0472">Membrane</keyword>
<evidence type="ECO:0000256" key="2">
    <source>
        <dbReference type="ARBA" id="ARBA00022692"/>
    </source>
</evidence>
<proteinExistence type="predicted"/>
<evidence type="ECO:0000256" key="4">
    <source>
        <dbReference type="ARBA" id="ARBA00023136"/>
    </source>
</evidence>
<accession>A0A2H3E522</accession>
<dbReference type="PANTHER" id="PTHR31465">
    <property type="entry name" value="PROTEIN RTA1-RELATED"/>
    <property type="match status" value="1"/>
</dbReference>
<protein>
    <submittedName>
        <fullName evidence="6">RTA1-domain-containing protein</fullName>
    </submittedName>
</protein>
<feature type="transmembrane region" description="Helical" evidence="5">
    <location>
        <begin position="121"/>
        <end position="143"/>
    </location>
</feature>
<dbReference type="OrthoDB" id="3358017at2759"/>
<evidence type="ECO:0000313" key="6">
    <source>
        <dbReference type="EMBL" id="PBK96437.1"/>
    </source>
</evidence>
<evidence type="ECO:0000313" key="7">
    <source>
        <dbReference type="Proteomes" id="UP000217790"/>
    </source>
</evidence>
<dbReference type="PANTHER" id="PTHR31465:SF1">
    <property type="entry name" value="PROTEIN RTA1-RELATED"/>
    <property type="match status" value="1"/>
</dbReference>
<keyword evidence="7" id="KW-1185">Reference proteome</keyword>
<dbReference type="InParanoid" id="A0A2H3E522"/>
<feature type="transmembrane region" description="Helical" evidence="5">
    <location>
        <begin position="155"/>
        <end position="177"/>
    </location>
</feature>
<dbReference type="Proteomes" id="UP000217790">
    <property type="component" value="Unassembled WGS sequence"/>
</dbReference>
<dbReference type="AlphaFoldDB" id="A0A2H3E522"/>
<sequence length="294" mass="33499">MSDSDNTFELYHYTPSAVAAVIFAVIFFLSSIIQAWRIIKTRSWYFSAMVVGGLMEGIGYIGRLMSHSNPKTLGPYVMQTLLLLVAPALFAAAIYVVLGRIIRMLHAERFSLIRINWLTKFFVLGDVISFLLQSGGGGLMASAKDNNMMKVGQTVIIIGLVAQIIWFGGFVFVAGVFHYRMRMVPTVTEKTNWRRFMFVLYAASNMILVRSVFRVIEFAQGNDGYFVQTEKWIYMFDALLMAQVITLFNIFHPSSYLRDHEQYTMGEREERSMLGEDHANTISLHPYSDLRSGR</sequence>
<evidence type="ECO:0000256" key="1">
    <source>
        <dbReference type="ARBA" id="ARBA00004141"/>
    </source>
</evidence>
<feature type="transmembrane region" description="Helical" evidence="5">
    <location>
        <begin position="81"/>
        <end position="101"/>
    </location>
</feature>
<evidence type="ECO:0000256" key="3">
    <source>
        <dbReference type="ARBA" id="ARBA00022989"/>
    </source>
</evidence>
<evidence type="ECO:0000256" key="5">
    <source>
        <dbReference type="SAM" id="Phobius"/>
    </source>
</evidence>
<keyword evidence="3 5" id="KW-1133">Transmembrane helix</keyword>
<feature type="transmembrane region" description="Helical" evidence="5">
    <location>
        <begin position="12"/>
        <end position="32"/>
    </location>
</feature>